<dbReference type="PANTHER" id="PTHR10151:SF120">
    <property type="entry name" value="BIS(5'-ADENOSYL)-TRIPHOSPHATASE"/>
    <property type="match status" value="1"/>
</dbReference>
<dbReference type="InterPro" id="IPR002591">
    <property type="entry name" value="Phosphodiest/P_Trfase"/>
</dbReference>
<gene>
    <name evidence="5" type="ORF">J0654_17365</name>
</gene>
<dbReference type="NCBIfam" id="NF042991">
    <property type="entry name" value="alk_phos_PafA"/>
    <property type="match status" value="1"/>
</dbReference>
<protein>
    <submittedName>
        <fullName evidence="5">Alkaline phosphatase family protein</fullName>
    </submittedName>
</protein>
<dbReference type="CDD" id="cd16016">
    <property type="entry name" value="AP-SPAP"/>
    <property type="match status" value="1"/>
</dbReference>
<keyword evidence="6" id="KW-1185">Reference proteome</keyword>
<dbReference type="Pfam" id="PF01663">
    <property type="entry name" value="Phosphodiest"/>
    <property type="match status" value="1"/>
</dbReference>
<dbReference type="EMBL" id="JAFLNM010000005">
    <property type="protein sequence ID" value="MBO0343430.1"/>
    <property type="molecule type" value="Genomic_DNA"/>
</dbReference>
<dbReference type="Gene3D" id="3.30.1360.150">
    <property type="match status" value="1"/>
</dbReference>
<keyword evidence="2 4" id="KW-0479">Metal-binding</keyword>
<evidence type="ECO:0000256" key="1">
    <source>
        <dbReference type="ARBA" id="ARBA00022553"/>
    </source>
</evidence>
<dbReference type="Gene3D" id="3.40.720.10">
    <property type="entry name" value="Alkaline Phosphatase, subunit A"/>
    <property type="match status" value="1"/>
</dbReference>
<dbReference type="Proteomes" id="UP000664807">
    <property type="component" value="Unassembled WGS sequence"/>
</dbReference>
<evidence type="ECO:0000256" key="3">
    <source>
        <dbReference type="ARBA" id="ARBA00022729"/>
    </source>
</evidence>
<dbReference type="PIRSF" id="PIRSF031924">
    <property type="entry name" value="Pi-irrepressible_AP"/>
    <property type="match status" value="1"/>
</dbReference>
<reference evidence="5 6" key="1">
    <citation type="submission" date="2021-03" db="EMBL/GenBank/DDBJ databases">
        <title>Muricauda lutimaris sp. nov. and Muricauda ruestringensis sp. nov, two marine members of the Flavobacteriaceae isolated from deep sea sediments of Western Pacific.</title>
        <authorList>
            <person name="Zhao S."/>
            <person name="Liu R."/>
        </authorList>
    </citation>
    <scope>NUCLEOTIDE SEQUENCE [LARGE SCALE GENOMIC DNA]</scope>
    <source>
        <strain evidence="5 6">BC31-3-A3</strain>
    </source>
</reference>
<evidence type="ECO:0000256" key="4">
    <source>
        <dbReference type="PIRNR" id="PIRNR031924"/>
    </source>
</evidence>
<organism evidence="5 6">
    <name type="scientific">Flagellimonas profundi</name>
    <dbReference type="NCBI Taxonomy" id="2915620"/>
    <lineage>
        <taxon>Bacteria</taxon>
        <taxon>Pseudomonadati</taxon>
        <taxon>Bacteroidota</taxon>
        <taxon>Flavobacteriia</taxon>
        <taxon>Flavobacteriales</taxon>
        <taxon>Flavobacteriaceae</taxon>
        <taxon>Flagellimonas</taxon>
    </lineage>
</organism>
<dbReference type="SUPFAM" id="SSF53649">
    <property type="entry name" value="Alkaline phosphatase-like"/>
    <property type="match status" value="1"/>
</dbReference>
<evidence type="ECO:0000313" key="5">
    <source>
        <dbReference type="EMBL" id="MBO0343430.1"/>
    </source>
</evidence>
<evidence type="ECO:0000313" key="6">
    <source>
        <dbReference type="Proteomes" id="UP000664807"/>
    </source>
</evidence>
<evidence type="ECO:0000256" key="2">
    <source>
        <dbReference type="ARBA" id="ARBA00022723"/>
    </source>
</evidence>
<sequence length="558" mass="61977">MKTSNFIVSILALCMISFTYGQRRKKNDAAAQPAPIAQTPKLVVGIVVDQMRYDYLTRFWNQYGEGGFKRLVNEGFNCKNNHFNYAPTSTGPGHTSVYTGTTPSMHGIIGNNWFDKESGEEVYCAGDDSYTSVGTTSDAGQMSPHRMLVTTITDQLRLHTQKRGKVIGVALKDRGAILPAGHAANAAYWFEGGETGNWITSSYYMDELPQWVVDFNASDKVEVYKKPWNTLKPIETYVESGLDANNYEGLQKGETTNTFPHDLPAIWDQNGQFDLIRRSPYGNSITADFALAALEAEDLGADTITDFLAISFSSTDYVGHFFGVNSKEVEDTYIRLDQDLARILSTLDEKVGEGEYTVFLTADHAAINVPSYLMDSKIPAGYLDMDGMQSKFDEFLQYKYGTTDVVRDLSNYQLFLDHKILANLDIDLDDAQEDIARELLAYEGIGQVYTAYQIWKNEYTEGIPYILQNGYNQKRSGDVLLVPNVGYISYSRTGSTHGSAQIYDTHVPLLLYGKGIKQGSTVSRTEIPDIAPTIAALLGIAFPNGATGQPIKEVLEFE</sequence>
<dbReference type="InterPro" id="IPR017850">
    <property type="entry name" value="Alkaline_phosphatase_core_sf"/>
</dbReference>
<keyword evidence="3" id="KW-0732">Signal</keyword>
<keyword evidence="1" id="KW-0597">Phosphoprotein</keyword>
<name>A0ABS3FJT6_9FLAO</name>
<dbReference type="InterPro" id="IPR026263">
    <property type="entry name" value="Alkaline_phosphatase_prok"/>
</dbReference>
<proteinExistence type="predicted"/>
<dbReference type="PANTHER" id="PTHR10151">
    <property type="entry name" value="ECTONUCLEOTIDE PYROPHOSPHATASE/PHOSPHODIESTERASE"/>
    <property type="match status" value="1"/>
</dbReference>
<accession>A0ABS3FJT6</accession>
<dbReference type="RefSeq" id="WP_207030379.1">
    <property type="nucleotide sequence ID" value="NZ_JAFLNM010000005.1"/>
</dbReference>
<comment type="caution">
    <text evidence="5">The sequence shown here is derived from an EMBL/GenBank/DDBJ whole genome shotgun (WGS) entry which is preliminary data.</text>
</comment>